<keyword evidence="4" id="KW-0540">Nuclease</keyword>
<evidence type="ECO:0000313" key="9">
    <source>
        <dbReference type="Proteomes" id="UP000664303"/>
    </source>
</evidence>
<dbReference type="EMBL" id="JAFKCZ010000014">
    <property type="protein sequence ID" value="MBN7798434.1"/>
    <property type="molecule type" value="Genomic_DNA"/>
</dbReference>
<evidence type="ECO:0000256" key="3">
    <source>
        <dbReference type="ARBA" id="ARBA00022705"/>
    </source>
</evidence>
<dbReference type="InterPro" id="IPR008766">
    <property type="entry name" value="Replication_gene_A-like"/>
</dbReference>
<gene>
    <name evidence="8" type="ORF">JYP50_17670</name>
</gene>
<organism evidence="8 9">
    <name type="scientific">Parahaliea mediterranea</name>
    <dbReference type="NCBI Taxonomy" id="651086"/>
    <lineage>
        <taxon>Bacteria</taxon>
        <taxon>Pseudomonadati</taxon>
        <taxon>Pseudomonadota</taxon>
        <taxon>Gammaproteobacteria</taxon>
        <taxon>Cellvibrionales</taxon>
        <taxon>Halieaceae</taxon>
        <taxon>Parahaliea</taxon>
    </lineage>
</organism>
<dbReference type="Proteomes" id="UP000664303">
    <property type="component" value="Unassembled WGS sequence"/>
</dbReference>
<evidence type="ECO:0000256" key="4">
    <source>
        <dbReference type="ARBA" id="ARBA00022722"/>
    </source>
</evidence>
<evidence type="ECO:0000256" key="1">
    <source>
        <dbReference type="ARBA" id="ARBA00003293"/>
    </source>
</evidence>
<keyword evidence="9" id="KW-1185">Reference proteome</keyword>
<keyword evidence="6" id="KW-0378">Hydrolase</keyword>
<sequence>MTLQAPNTAPADAISEEGNSLPLEAVEQYGTPQCARFRKKIFRRHPSLSQTLAREYLLIAERVGYRTANCALRDADLELRLGNTGLSAACGDEEIAEYAKAKSRNMERDFTAIVQRTSLDIALDWAIDAVTQAGLTFPLDGNHRGNREKELSAMARVCAPEWWRRQLRPLAARKLEHFYRSRGYVSRHKSPYISRQGLARHQSRSRRNRRTLADLEVLSNEGDVLNLAEVADASVSNPELRRNELMTRLNGYEGIAQVMGFEGLFLTLTCPSKYHPVHSGTGRPNKRYNGTTPREAQDYLNAVWATIRAAWHRAGIRVFGFRIAEPHHDGTPHWHLLVFINPDDAPLAWEIFRTKALAEDGDERGAQERRAVLERIDPNKGSAAGYIAKYISKNIDAVGVGTDFETGAPGASGAQAAVAWASTWGIRQFQPIGNTSVTVWRELRRLRDALPHCCPEKLEAIRAAADAGDWATFVELMGGALVSRDGQTLRAWMVTKEEENAYAETVERIKGVVMRGTKLAAHFQLPTRTKTWSVRTMQSTESWPNAPPHRGGLDLCQ</sequence>
<evidence type="ECO:0000256" key="5">
    <source>
        <dbReference type="ARBA" id="ARBA00022759"/>
    </source>
</evidence>
<dbReference type="GO" id="GO:0004519">
    <property type="term" value="F:endonuclease activity"/>
    <property type="evidence" value="ECO:0007669"/>
    <property type="project" value="UniProtKB-KW"/>
</dbReference>
<comment type="caution">
    <text evidence="8">The sequence shown here is derived from an EMBL/GenBank/DDBJ whole genome shotgun (WGS) entry which is preliminary data.</text>
</comment>
<dbReference type="Pfam" id="PF05840">
    <property type="entry name" value="Phage_GPA"/>
    <property type="match status" value="1"/>
</dbReference>
<feature type="domain" description="Replication gene A protein-like" evidence="7">
    <location>
        <begin position="142"/>
        <end position="397"/>
    </location>
</feature>
<comment type="similarity">
    <text evidence="2">Belongs to the phage GPA family.</text>
</comment>
<name>A0A939IK67_9GAMM</name>
<evidence type="ECO:0000256" key="2">
    <source>
        <dbReference type="ARBA" id="ARBA00009260"/>
    </source>
</evidence>
<evidence type="ECO:0000313" key="8">
    <source>
        <dbReference type="EMBL" id="MBN7798434.1"/>
    </source>
</evidence>
<proteinExistence type="inferred from homology"/>
<keyword evidence="3" id="KW-0235">DNA replication</keyword>
<accession>A0A939IK67</accession>
<dbReference type="RefSeq" id="WP_206561876.1">
    <property type="nucleotide sequence ID" value="NZ_JAFKCZ010000014.1"/>
</dbReference>
<comment type="function">
    <text evidence="1">Possible endonuclease which induces a single-strand cut and initiates DNA replication.</text>
</comment>
<dbReference type="GO" id="GO:0016787">
    <property type="term" value="F:hydrolase activity"/>
    <property type="evidence" value="ECO:0007669"/>
    <property type="project" value="UniProtKB-KW"/>
</dbReference>
<evidence type="ECO:0000256" key="6">
    <source>
        <dbReference type="ARBA" id="ARBA00022801"/>
    </source>
</evidence>
<reference evidence="8" key="1">
    <citation type="submission" date="2021-02" db="EMBL/GenBank/DDBJ databases">
        <title>PHA producing bacteria isolated from coastal sediment in Guangdong, Shenzhen.</title>
        <authorList>
            <person name="Zheng W."/>
            <person name="Yu S."/>
            <person name="Huang Y."/>
        </authorList>
    </citation>
    <scope>NUCLEOTIDE SEQUENCE</scope>
    <source>
        <strain evidence="8">TN14-10</strain>
    </source>
</reference>
<dbReference type="GO" id="GO:0006260">
    <property type="term" value="P:DNA replication"/>
    <property type="evidence" value="ECO:0007669"/>
    <property type="project" value="UniProtKB-KW"/>
</dbReference>
<dbReference type="AlphaFoldDB" id="A0A939IK67"/>
<protein>
    <submittedName>
        <fullName evidence="8">Replication endonuclease</fullName>
    </submittedName>
</protein>
<evidence type="ECO:0000259" key="7">
    <source>
        <dbReference type="Pfam" id="PF05840"/>
    </source>
</evidence>
<keyword evidence="5 8" id="KW-0255">Endonuclease</keyword>